<name>X1IE31_9ZZZZ</name>
<protein>
    <submittedName>
        <fullName evidence="1">Uncharacterized protein</fullName>
    </submittedName>
</protein>
<dbReference type="EMBL" id="BARU01039398">
    <property type="protein sequence ID" value="GAH80666.1"/>
    <property type="molecule type" value="Genomic_DNA"/>
</dbReference>
<comment type="caution">
    <text evidence="1">The sequence shown here is derived from an EMBL/GenBank/DDBJ whole genome shotgun (WGS) entry which is preliminary data.</text>
</comment>
<sequence length="106" mass="12003">FVLGSALVALGACGLIRVRHVGVHLSEDTLSYRGYVLSWQAPRAGITAVLDDAFVEWRDGRGGEHRRQMWLLTQAWEDDGTKFAPQWRWRREGLLAVREWAGARAV</sequence>
<evidence type="ECO:0000313" key="1">
    <source>
        <dbReference type="EMBL" id="GAH80666.1"/>
    </source>
</evidence>
<proteinExistence type="predicted"/>
<feature type="non-terminal residue" evidence="1">
    <location>
        <position position="1"/>
    </location>
</feature>
<reference evidence="1" key="1">
    <citation type="journal article" date="2014" name="Front. Microbiol.">
        <title>High frequency of phylogenetically diverse reductive dehalogenase-homologous genes in deep subseafloor sedimentary metagenomes.</title>
        <authorList>
            <person name="Kawai M."/>
            <person name="Futagami T."/>
            <person name="Toyoda A."/>
            <person name="Takaki Y."/>
            <person name="Nishi S."/>
            <person name="Hori S."/>
            <person name="Arai W."/>
            <person name="Tsubouchi T."/>
            <person name="Morono Y."/>
            <person name="Uchiyama I."/>
            <person name="Ito T."/>
            <person name="Fujiyama A."/>
            <person name="Inagaki F."/>
            <person name="Takami H."/>
        </authorList>
    </citation>
    <scope>NUCLEOTIDE SEQUENCE</scope>
    <source>
        <strain evidence="1">Expedition CK06-06</strain>
    </source>
</reference>
<organism evidence="1">
    <name type="scientific">marine sediment metagenome</name>
    <dbReference type="NCBI Taxonomy" id="412755"/>
    <lineage>
        <taxon>unclassified sequences</taxon>
        <taxon>metagenomes</taxon>
        <taxon>ecological metagenomes</taxon>
    </lineage>
</organism>
<accession>X1IE31</accession>
<gene>
    <name evidence="1" type="ORF">S03H2_61070</name>
</gene>
<dbReference type="AlphaFoldDB" id="X1IE31"/>